<protein>
    <submittedName>
        <fullName evidence="2">Uncharacterized protein</fullName>
    </submittedName>
</protein>
<accession>A0A0M3ID78</accession>
<keyword evidence="1" id="KW-1185">Reference proteome</keyword>
<proteinExistence type="predicted"/>
<dbReference type="Proteomes" id="UP000036681">
    <property type="component" value="Unplaced"/>
</dbReference>
<evidence type="ECO:0000313" key="2">
    <source>
        <dbReference type="WBParaSite" id="ALUE_0001594901-mRNA-1"/>
    </source>
</evidence>
<organism evidence="1 2">
    <name type="scientific">Ascaris lumbricoides</name>
    <name type="common">Giant roundworm</name>
    <dbReference type="NCBI Taxonomy" id="6252"/>
    <lineage>
        <taxon>Eukaryota</taxon>
        <taxon>Metazoa</taxon>
        <taxon>Ecdysozoa</taxon>
        <taxon>Nematoda</taxon>
        <taxon>Chromadorea</taxon>
        <taxon>Rhabditida</taxon>
        <taxon>Spirurina</taxon>
        <taxon>Ascaridomorpha</taxon>
        <taxon>Ascaridoidea</taxon>
        <taxon>Ascarididae</taxon>
        <taxon>Ascaris</taxon>
    </lineage>
</organism>
<dbReference type="WBParaSite" id="ALUE_0001594901-mRNA-1">
    <property type="protein sequence ID" value="ALUE_0001594901-mRNA-1"/>
    <property type="gene ID" value="ALUE_0001594901"/>
</dbReference>
<sequence>MRLKTIKGNASKIQSKGELFVVKQLQEICCLWELLELTRSTQKSPLENVTITFVKQVNHRLQKAL</sequence>
<name>A0A0M3ID78_ASCLU</name>
<dbReference type="AlphaFoldDB" id="A0A0M3ID78"/>
<reference evidence="2" key="1">
    <citation type="submission" date="2017-02" db="UniProtKB">
        <authorList>
            <consortium name="WormBaseParasite"/>
        </authorList>
    </citation>
    <scope>IDENTIFICATION</scope>
</reference>
<evidence type="ECO:0000313" key="1">
    <source>
        <dbReference type="Proteomes" id="UP000036681"/>
    </source>
</evidence>